<gene>
    <name evidence="2" type="ORF">IEZ26_13670</name>
</gene>
<organism evidence="2 3">
    <name type="scientific">Nocardioides cavernae</name>
    <dbReference type="NCBI Taxonomy" id="1921566"/>
    <lineage>
        <taxon>Bacteria</taxon>
        <taxon>Bacillati</taxon>
        <taxon>Actinomycetota</taxon>
        <taxon>Actinomycetes</taxon>
        <taxon>Propionibacteriales</taxon>
        <taxon>Nocardioidaceae</taxon>
        <taxon>Nocardioides</taxon>
    </lineage>
</organism>
<comment type="caution">
    <text evidence="2">The sequence shown here is derived from an EMBL/GenBank/DDBJ whole genome shotgun (WGS) entry which is preliminary data.</text>
</comment>
<protein>
    <recommendedName>
        <fullName evidence="4">DUF2169 domain-containing protein</fullName>
    </recommendedName>
</protein>
<sequence>MNTTVAAHHEPWSKRPLFAPRQLLDADRLNAALDDELERQRVLNLALHGWGVVFGFGVELRELGRDGQPPRKRLLVGCGVALDPFGRMLRTDDRLLSLADVEGSPPKASGRYTLVAHHAERLDPPDHDSCGSASPQWREYGVVYTLRHGCEPPGDGCPPLPDDECLSRTDYVRRRIGSAREKQPGLSKDLEHACERPGSLQATRCGSWCYDKDAGVPIACVEIRDLRERVEKDGADPGGDTAKTKGDGWPESDARCLVIDRVCTDECSPVPHVYRNPLLLELLNCCDVALPRVERVSWPGWAGSGGVSWDEFSTRIQVVDEGRAADGLAIWFTRPVRANTLTTASVLLTALTQEELADYWTSSRVPIEVRPLEPVGELARGVQLVADREWLAAEVTGRRSSLTDGFRLEITLRGQLLRDDCGHMLDAVPTDLDCTRCQRRPGDDLIWAFEVGERDARYDSGGAPDKNESTRQGES</sequence>
<keyword evidence="3" id="KW-1185">Reference proteome</keyword>
<name>A0ABR8NC25_9ACTN</name>
<dbReference type="Proteomes" id="UP000618818">
    <property type="component" value="Unassembled WGS sequence"/>
</dbReference>
<evidence type="ECO:0000313" key="2">
    <source>
        <dbReference type="EMBL" id="MBD3925676.1"/>
    </source>
</evidence>
<dbReference type="EMBL" id="JACXYZ010000002">
    <property type="protein sequence ID" value="MBD3925676.1"/>
    <property type="molecule type" value="Genomic_DNA"/>
</dbReference>
<feature type="region of interest" description="Disordered" evidence="1">
    <location>
        <begin position="456"/>
        <end position="475"/>
    </location>
</feature>
<feature type="compositionally biased region" description="Basic and acidic residues" evidence="1">
    <location>
        <begin position="465"/>
        <end position="475"/>
    </location>
</feature>
<reference evidence="2 3" key="1">
    <citation type="submission" date="2020-09" db="EMBL/GenBank/DDBJ databases">
        <title>novel species in genus Nocardioides.</title>
        <authorList>
            <person name="Zhang G."/>
        </authorList>
    </citation>
    <scope>NUCLEOTIDE SEQUENCE [LARGE SCALE GENOMIC DNA]</scope>
    <source>
        <strain evidence="2 3">KCTC 39551</strain>
    </source>
</reference>
<dbReference type="RefSeq" id="WP_191195562.1">
    <property type="nucleotide sequence ID" value="NZ_JACXYZ010000002.1"/>
</dbReference>
<proteinExistence type="predicted"/>
<evidence type="ECO:0000313" key="3">
    <source>
        <dbReference type="Proteomes" id="UP000618818"/>
    </source>
</evidence>
<evidence type="ECO:0000256" key="1">
    <source>
        <dbReference type="SAM" id="MobiDB-lite"/>
    </source>
</evidence>
<evidence type="ECO:0008006" key="4">
    <source>
        <dbReference type="Google" id="ProtNLM"/>
    </source>
</evidence>
<accession>A0ABR8NC25</accession>